<dbReference type="InterPro" id="IPR013783">
    <property type="entry name" value="Ig-like_fold"/>
</dbReference>
<dbReference type="SUPFAM" id="SSF48726">
    <property type="entry name" value="Immunoglobulin"/>
    <property type="match status" value="1"/>
</dbReference>
<dbReference type="EMBL" id="VWZJ01004120">
    <property type="protein sequence ID" value="NXG57885.1"/>
    <property type="molecule type" value="Genomic_DNA"/>
</dbReference>
<gene>
    <name evidence="1" type="primary">Trav4_0</name>
    <name evidence="1" type="ORF">HEMCOM_R12946</name>
</gene>
<evidence type="ECO:0000313" key="2">
    <source>
        <dbReference type="Proteomes" id="UP000518305"/>
    </source>
</evidence>
<comment type="caution">
    <text evidence="1">The sequence shown here is derived from an EMBL/GenBank/DDBJ whole genome shotgun (WGS) entry which is preliminary data.</text>
</comment>
<dbReference type="InterPro" id="IPR036179">
    <property type="entry name" value="Ig-like_dom_sf"/>
</dbReference>
<organism evidence="1 2">
    <name type="scientific">Hemiprocne comata</name>
    <dbReference type="NCBI Taxonomy" id="243314"/>
    <lineage>
        <taxon>Eukaryota</taxon>
        <taxon>Metazoa</taxon>
        <taxon>Chordata</taxon>
        <taxon>Craniata</taxon>
        <taxon>Vertebrata</taxon>
        <taxon>Euteleostomi</taxon>
        <taxon>Archelosauria</taxon>
        <taxon>Archosauria</taxon>
        <taxon>Dinosauria</taxon>
        <taxon>Saurischia</taxon>
        <taxon>Theropoda</taxon>
        <taxon>Coelurosauria</taxon>
        <taxon>Aves</taxon>
        <taxon>Neognathae</taxon>
        <taxon>Neoaves</taxon>
        <taxon>Strisores</taxon>
        <taxon>Apodiformes</taxon>
        <taxon>Apodidae</taxon>
        <taxon>Hemiprocninae</taxon>
        <taxon>Hemiprocne</taxon>
    </lineage>
</organism>
<accession>A0A7K9D2W7</accession>
<dbReference type="Gene3D" id="2.60.40.10">
    <property type="entry name" value="Immunoglobulins"/>
    <property type="match status" value="1"/>
</dbReference>
<dbReference type="OrthoDB" id="9631130at2759"/>
<protein>
    <submittedName>
        <fullName evidence="1">TVA4 protein</fullName>
    </submittedName>
</protein>
<feature type="non-terminal residue" evidence="1">
    <location>
        <position position="102"/>
    </location>
</feature>
<reference evidence="1 2" key="1">
    <citation type="submission" date="2019-09" db="EMBL/GenBank/DDBJ databases">
        <title>Bird 10,000 Genomes (B10K) Project - Family phase.</title>
        <authorList>
            <person name="Zhang G."/>
        </authorList>
    </citation>
    <scope>NUCLEOTIDE SEQUENCE [LARGE SCALE GENOMIC DNA]</scope>
    <source>
        <strain evidence="1">B10K-DU-001-23</strain>
        <tissue evidence="1">Muscle</tissue>
    </source>
</reference>
<evidence type="ECO:0000313" key="1">
    <source>
        <dbReference type="EMBL" id="NXG57885.1"/>
    </source>
</evidence>
<keyword evidence="2" id="KW-1185">Reference proteome</keyword>
<dbReference type="AlphaFoldDB" id="A0A7K9D2W7"/>
<dbReference type="Proteomes" id="UP000518305">
    <property type="component" value="Unassembled WGS sequence"/>
</dbReference>
<name>A0A7K9D2W7_9AVES</name>
<sequence length="102" mass="11171">FFWAVAAGRAQVQQEPSAETTEGTSISINCSHPNIQSYEYIHWHHQLPSRGPQRLVSGLKGSKEVAAPPGWLLVSAEHQSSTLWLARPWGGNAVVYYSALGD</sequence>
<proteinExistence type="predicted"/>
<feature type="non-terminal residue" evidence="1">
    <location>
        <position position="1"/>
    </location>
</feature>